<feature type="transmembrane region" description="Helical" evidence="2">
    <location>
        <begin position="292"/>
        <end position="314"/>
    </location>
</feature>
<dbReference type="EMBL" id="QUSZ01002824">
    <property type="protein sequence ID" value="RHY20777.1"/>
    <property type="molecule type" value="Genomic_DNA"/>
</dbReference>
<evidence type="ECO:0000256" key="2">
    <source>
        <dbReference type="SAM" id="Phobius"/>
    </source>
</evidence>
<evidence type="ECO:0000313" key="3">
    <source>
        <dbReference type="EMBL" id="RHY20777.1"/>
    </source>
</evidence>
<feature type="region of interest" description="Disordered" evidence="1">
    <location>
        <begin position="602"/>
        <end position="658"/>
    </location>
</feature>
<dbReference type="Proteomes" id="UP000265427">
    <property type="component" value="Unassembled WGS sequence"/>
</dbReference>
<name>A0A397BIJ6_APHAT</name>
<organism evidence="3 4">
    <name type="scientific">Aphanomyces astaci</name>
    <name type="common">Crayfish plague agent</name>
    <dbReference type="NCBI Taxonomy" id="112090"/>
    <lineage>
        <taxon>Eukaryota</taxon>
        <taxon>Sar</taxon>
        <taxon>Stramenopiles</taxon>
        <taxon>Oomycota</taxon>
        <taxon>Saprolegniomycetes</taxon>
        <taxon>Saprolegniales</taxon>
        <taxon>Verrucalvaceae</taxon>
        <taxon>Aphanomyces</taxon>
    </lineage>
</organism>
<keyword evidence="2" id="KW-1133">Transmembrane helix</keyword>
<evidence type="ECO:0000313" key="4">
    <source>
        <dbReference type="Proteomes" id="UP000265427"/>
    </source>
</evidence>
<evidence type="ECO:0000256" key="1">
    <source>
        <dbReference type="SAM" id="MobiDB-lite"/>
    </source>
</evidence>
<dbReference type="VEuPathDB" id="FungiDB:H257_09511"/>
<accession>A0A397BIJ6</accession>
<dbReference type="VEuPathDB" id="FungiDB:H257_09510"/>
<reference evidence="3 4" key="1">
    <citation type="submission" date="2018-08" db="EMBL/GenBank/DDBJ databases">
        <title>Aphanomyces genome sequencing and annotation.</title>
        <authorList>
            <person name="Minardi D."/>
            <person name="Oidtmann B."/>
            <person name="Van Der Giezen M."/>
            <person name="Studholme D.J."/>
        </authorList>
    </citation>
    <scope>NUCLEOTIDE SEQUENCE [LARGE SCALE GENOMIC DNA]</scope>
    <source>
        <strain evidence="3 4">Kv</strain>
    </source>
</reference>
<protein>
    <submittedName>
        <fullName evidence="3">Uncharacterized protein</fullName>
    </submittedName>
</protein>
<keyword evidence="2" id="KW-0472">Membrane</keyword>
<proteinExistence type="predicted"/>
<gene>
    <name evidence="3" type="ORF">DYB36_009635</name>
</gene>
<feature type="transmembrane region" description="Helical" evidence="2">
    <location>
        <begin position="491"/>
        <end position="513"/>
    </location>
</feature>
<dbReference type="AlphaFoldDB" id="A0A397BIJ6"/>
<sequence>MQSLIAAATPPTGPLHRGLGVKTFSTFQPRFKSIRTKVTRVAGLFCAILLAIDVVANDWEIISYVGNGRHFLTPLLDVESVDDMEVDYSFPARSSPNEVSKIGRFMIDVALAQLIDRTGASHVLSMGSFTINDPASNLCGSLIDAYPVFDTAVSKDNSIHLGTVDDGITYIRGNTLTHLFGSTLISPLAAPGAKDNELQALGYAPSRAFVDMKISTPLPLPPHGETAQFNVSMYRFFSTSYCSGCTPYTELGLDMCSVVYSYNDTASTVTISSSVNVPGFQHGLGMMFQRTWGTMASLIVRFVCVVMVLGAFGASEKTVRWTEPGDVDSWFKRLIHLVAPAQYRHPSGAFDFAYICFNSDVLVLLYTLAVLFDENIAMLFSRTLYRWHRQGETNVWIELRLMAFSLRWLWLNCLFLKVSKFLCHFVNKSQYTGQNVVMGWLNFSSVTWIYLSYAVLASRNTFIEYGNSVRCDLVSTTQNLDAIFVDFFDSWYIRATGPLLLAIVANLVVILLLDHTWNRAWWRQLASNSLGRQHMFNSTSILCDDDMHFVVRPGYAGTSVEVRARALCTMQWFLSSHVLRFGLQEHTQAVRLVVATKAPSTVSGHFHSHHPNGGRESDSSIASKRGSAASRRVKEDATATVSPMADEEIRASSESTATADHASSRDIYLIVQDREGHVRMFDAEKRELQALGLEMKILRDSTFHVA</sequence>
<comment type="caution">
    <text evidence="3">The sequence shown here is derived from an EMBL/GenBank/DDBJ whole genome shotgun (WGS) entry which is preliminary data.</text>
</comment>
<keyword evidence="2" id="KW-0812">Transmembrane</keyword>